<evidence type="ECO:0000256" key="2">
    <source>
        <dbReference type="ARBA" id="ARBA00004477"/>
    </source>
</evidence>
<evidence type="ECO:0000256" key="7">
    <source>
        <dbReference type="ARBA" id="ARBA00022832"/>
    </source>
</evidence>
<reference evidence="16" key="2">
    <citation type="submission" date="2020-09" db="EMBL/GenBank/DDBJ databases">
        <authorList>
            <person name="Sun Q."/>
            <person name="Zhou Y."/>
        </authorList>
    </citation>
    <scope>NUCLEOTIDE SEQUENCE</scope>
    <source>
        <strain evidence="16">CGMCC 1.15758</strain>
    </source>
</reference>
<feature type="transmembrane region" description="Helical" evidence="14">
    <location>
        <begin position="12"/>
        <end position="31"/>
    </location>
</feature>
<dbReference type="RefSeq" id="WP_117003219.1">
    <property type="nucleotide sequence ID" value="NZ_BMJS01000022.1"/>
</dbReference>
<keyword evidence="3" id="KW-0444">Lipid biosynthesis</keyword>
<keyword evidence="8" id="KW-0862">Zinc</keyword>
<evidence type="ECO:0000256" key="6">
    <source>
        <dbReference type="ARBA" id="ARBA00022824"/>
    </source>
</evidence>
<dbReference type="Pfam" id="PF04116">
    <property type="entry name" value="FA_hydroxylase"/>
    <property type="match status" value="1"/>
</dbReference>
<evidence type="ECO:0000256" key="8">
    <source>
        <dbReference type="ARBA" id="ARBA00022833"/>
    </source>
</evidence>
<comment type="cofactor">
    <cofactor evidence="1">
        <name>Zn(2+)</name>
        <dbReference type="ChEBI" id="CHEBI:29105"/>
    </cofactor>
</comment>
<evidence type="ECO:0000256" key="14">
    <source>
        <dbReference type="SAM" id="Phobius"/>
    </source>
</evidence>
<dbReference type="PANTHER" id="PTHR12863">
    <property type="entry name" value="FATTY ACID HYDROXYLASE"/>
    <property type="match status" value="1"/>
</dbReference>
<keyword evidence="10" id="KW-0560">Oxidoreductase</keyword>
<evidence type="ECO:0000313" key="16">
    <source>
        <dbReference type="EMBL" id="GGG01322.1"/>
    </source>
</evidence>
<dbReference type="InterPro" id="IPR014430">
    <property type="entry name" value="Scs7"/>
</dbReference>
<dbReference type="InterPro" id="IPR006694">
    <property type="entry name" value="Fatty_acid_hydroxylase"/>
</dbReference>
<sequence length="206" mass="24704">MQEVFKVYFTHRTVQVLWVLFFAFLALSIFIGVFGSHWWWLFLPIIIAPFYEWYAHKYLLHAKLTEKHGVFRNFQIRLHHGHHKYPQDVELLFAPWSAIILHLIQTYLLFALISWSFSVALVPFTFGILYYLFYEWMHLAHHTPAYQPMTQVGHRLKRAHMRHHFHNENYCWGITNYLGDLCFGTFKERNDVAKSPTAKQISGFNE</sequence>
<keyword evidence="17" id="KW-1185">Reference proteome</keyword>
<evidence type="ECO:0000256" key="5">
    <source>
        <dbReference type="ARBA" id="ARBA00022723"/>
    </source>
</evidence>
<keyword evidence="4 14" id="KW-0812">Transmembrane</keyword>
<evidence type="ECO:0000256" key="1">
    <source>
        <dbReference type="ARBA" id="ARBA00001947"/>
    </source>
</evidence>
<dbReference type="GO" id="GO:0016020">
    <property type="term" value="C:membrane"/>
    <property type="evidence" value="ECO:0007669"/>
    <property type="project" value="InterPro"/>
</dbReference>
<dbReference type="GO" id="GO:0005506">
    <property type="term" value="F:iron ion binding"/>
    <property type="evidence" value="ECO:0007669"/>
    <property type="project" value="InterPro"/>
</dbReference>
<name>A0A8J2Z5M0_9GAMM</name>
<keyword evidence="5" id="KW-0479">Metal-binding</keyword>
<evidence type="ECO:0000256" key="13">
    <source>
        <dbReference type="ARBA" id="ARBA00023160"/>
    </source>
</evidence>
<keyword evidence="12 14" id="KW-0472">Membrane</keyword>
<feature type="domain" description="Fatty acid hydroxylase" evidence="15">
    <location>
        <begin position="43"/>
        <end position="185"/>
    </location>
</feature>
<accession>A0A8J2Z5M0</accession>
<keyword evidence="9 14" id="KW-1133">Transmembrane helix</keyword>
<dbReference type="GO" id="GO:0080132">
    <property type="term" value="F:fatty acid 2-hydroxylase activity"/>
    <property type="evidence" value="ECO:0007669"/>
    <property type="project" value="InterPro"/>
</dbReference>
<dbReference type="EMBL" id="BMJS01000022">
    <property type="protein sequence ID" value="GGG01322.1"/>
    <property type="molecule type" value="Genomic_DNA"/>
</dbReference>
<keyword evidence="7" id="KW-0276">Fatty acid metabolism</keyword>
<evidence type="ECO:0000259" key="15">
    <source>
        <dbReference type="Pfam" id="PF04116"/>
    </source>
</evidence>
<evidence type="ECO:0000256" key="4">
    <source>
        <dbReference type="ARBA" id="ARBA00022692"/>
    </source>
</evidence>
<evidence type="ECO:0000256" key="3">
    <source>
        <dbReference type="ARBA" id="ARBA00022516"/>
    </source>
</evidence>
<evidence type="ECO:0000256" key="10">
    <source>
        <dbReference type="ARBA" id="ARBA00023002"/>
    </source>
</evidence>
<reference evidence="16" key="1">
    <citation type="journal article" date="2014" name="Int. J. Syst. Evol. Microbiol.">
        <title>Complete genome sequence of Corynebacterium casei LMG S-19264T (=DSM 44701T), isolated from a smear-ripened cheese.</title>
        <authorList>
            <consortium name="US DOE Joint Genome Institute (JGI-PGF)"/>
            <person name="Walter F."/>
            <person name="Albersmeier A."/>
            <person name="Kalinowski J."/>
            <person name="Ruckert C."/>
        </authorList>
    </citation>
    <scope>NUCLEOTIDE SEQUENCE</scope>
    <source>
        <strain evidence="16">CGMCC 1.15758</strain>
    </source>
</reference>
<dbReference type="Proteomes" id="UP000636949">
    <property type="component" value="Unassembled WGS sequence"/>
</dbReference>
<evidence type="ECO:0000313" key="17">
    <source>
        <dbReference type="Proteomes" id="UP000636949"/>
    </source>
</evidence>
<evidence type="ECO:0000256" key="12">
    <source>
        <dbReference type="ARBA" id="ARBA00023136"/>
    </source>
</evidence>
<dbReference type="GO" id="GO:0006633">
    <property type="term" value="P:fatty acid biosynthetic process"/>
    <property type="evidence" value="ECO:0007669"/>
    <property type="project" value="UniProtKB-KW"/>
</dbReference>
<protein>
    <recommendedName>
        <fullName evidence="15">Fatty acid hydroxylase domain-containing protein</fullName>
    </recommendedName>
</protein>
<keyword evidence="13" id="KW-0275">Fatty acid biosynthesis</keyword>
<feature type="transmembrane region" description="Helical" evidence="14">
    <location>
        <begin position="115"/>
        <end position="133"/>
    </location>
</feature>
<evidence type="ECO:0000256" key="9">
    <source>
        <dbReference type="ARBA" id="ARBA00022989"/>
    </source>
</evidence>
<keyword evidence="6" id="KW-0256">Endoplasmic reticulum</keyword>
<proteinExistence type="predicted"/>
<evidence type="ECO:0000256" key="11">
    <source>
        <dbReference type="ARBA" id="ARBA00023098"/>
    </source>
</evidence>
<gene>
    <name evidence="16" type="ORF">GCM10010995_18460</name>
</gene>
<keyword evidence="11" id="KW-0443">Lipid metabolism</keyword>
<comment type="subcellular location">
    <subcellularLocation>
        <location evidence="2">Endoplasmic reticulum membrane</location>
        <topology evidence="2">Multi-pass membrane protein</topology>
    </subcellularLocation>
</comment>
<comment type="caution">
    <text evidence="16">The sequence shown here is derived from an EMBL/GenBank/DDBJ whole genome shotgun (WGS) entry which is preliminary data.</text>
</comment>
<dbReference type="PANTHER" id="PTHR12863:SF1">
    <property type="entry name" value="FATTY ACID 2-HYDROXYLASE"/>
    <property type="match status" value="1"/>
</dbReference>
<dbReference type="AlphaFoldDB" id="A0A8J2Z5M0"/>
<organism evidence="16 17">
    <name type="scientific">Cysteiniphilum litorale</name>
    <dbReference type="NCBI Taxonomy" id="2056700"/>
    <lineage>
        <taxon>Bacteria</taxon>
        <taxon>Pseudomonadati</taxon>
        <taxon>Pseudomonadota</taxon>
        <taxon>Gammaproteobacteria</taxon>
        <taxon>Thiotrichales</taxon>
        <taxon>Fastidiosibacteraceae</taxon>
        <taxon>Cysteiniphilum</taxon>
    </lineage>
</organism>
<dbReference type="OrthoDB" id="5291370at2"/>